<keyword evidence="5" id="KW-1185">Reference proteome</keyword>
<reference evidence="5" key="1">
    <citation type="submission" date="2010-07" db="EMBL/GenBank/DDBJ databases">
        <title>The genome sequence of Gaeumannomyces graminis var. tritici strain R3-111a-1.</title>
        <authorList>
            <consortium name="The Broad Institute Genome Sequencing Platform"/>
            <person name="Ma L.-J."/>
            <person name="Dead R."/>
            <person name="Young S."/>
            <person name="Zeng Q."/>
            <person name="Koehrsen M."/>
            <person name="Alvarado L."/>
            <person name="Berlin A."/>
            <person name="Chapman S.B."/>
            <person name="Chen Z."/>
            <person name="Freedman E."/>
            <person name="Gellesch M."/>
            <person name="Goldberg J."/>
            <person name="Griggs A."/>
            <person name="Gujja S."/>
            <person name="Heilman E.R."/>
            <person name="Heiman D."/>
            <person name="Hepburn T."/>
            <person name="Howarth C."/>
            <person name="Jen D."/>
            <person name="Larson L."/>
            <person name="Mehta T."/>
            <person name="Neiman D."/>
            <person name="Pearson M."/>
            <person name="Roberts A."/>
            <person name="Saif S."/>
            <person name="Shea T."/>
            <person name="Shenoy N."/>
            <person name="Sisk P."/>
            <person name="Stolte C."/>
            <person name="Sykes S."/>
            <person name="Walk T."/>
            <person name="White J."/>
            <person name="Yandava C."/>
            <person name="Haas B."/>
            <person name="Nusbaum C."/>
            <person name="Birren B."/>
        </authorList>
    </citation>
    <scope>NUCLEOTIDE SEQUENCE [LARGE SCALE GENOMIC DNA]</scope>
    <source>
        <strain evidence="5">R3-111a-1</strain>
    </source>
</reference>
<dbReference type="InterPro" id="IPR006786">
    <property type="entry name" value="Pinin_SDK_MemA"/>
</dbReference>
<dbReference type="eggNOG" id="KOG3756">
    <property type="taxonomic scope" value="Eukaryota"/>
</dbReference>
<evidence type="ECO:0000313" key="5">
    <source>
        <dbReference type="Proteomes" id="UP000006039"/>
    </source>
</evidence>
<feature type="compositionally biased region" description="Acidic residues" evidence="1">
    <location>
        <begin position="319"/>
        <end position="333"/>
    </location>
</feature>
<dbReference type="GeneID" id="20350484"/>
<proteinExistence type="predicted"/>
<feature type="domain" description="Pinin/SDK/MemA protein" evidence="2">
    <location>
        <begin position="127"/>
        <end position="246"/>
    </location>
</feature>
<dbReference type="HOGENOM" id="CLU_797112_0_0_1"/>
<dbReference type="EMBL" id="GL385399">
    <property type="protein sequence ID" value="EJT73177.1"/>
    <property type="molecule type" value="Genomic_DNA"/>
</dbReference>
<feature type="compositionally biased region" description="Basic and acidic residues" evidence="1">
    <location>
        <begin position="70"/>
        <end position="130"/>
    </location>
</feature>
<feature type="compositionally biased region" description="Basic residues" evidence="1">
    <location>
        <begin position="53"/>
        <end position="63"/>
    </location>
</feature>
<dbReference type="OrthoDB" id="330772at2759"/>
<evidence type="ECO:0000259" key="2">
    <source>
        <dbReference type="Pfam" id="PF04696"/>
    </source>
</evidence>
<organism evidence="3">
    <name type="scientific">Gaeumannomyces tritici (strain R3-111a-1)</name>
    <name type="common">Wheat and barley take-all root rot fungus</name>
    <name type="synonym">Gaeumannomyces graminis var. tritici</name>
    <dbReference type="NCBI Taxonomy" id="644352"/>
    <lineage>
        <taxon>Eukaryota</taxon>
        <taxon>Fungi</taxon>
        <taxon>Dikarya</taxon>
        <taxon>Ascomycota</taxon>
        <taxon>Pezizomycotina</taxon>
        <taxon>Sordariomycetes</taxon>
        <taxon>Sordariomycetidae</taxon>
        <taxon>Magnaporthales</taxon>
        <taxon>Magnaporthaceae</taxon>
        <taxon>Gaeumannomyces</taxon>
    </lineage>
</organism>
<sequence>MESRPGPDAKSLVDPISMSKDPHITLEDHYEDRLLKRKASSPSHSVQDGFMPKKPRRRSRSPSRSRSPYWRRDRGRDHDRQRDRDRHRGMDRYHQYASRGRVEPPREPERQRERRQEPESRPSLSAEEKQRGKRFFRGLLSSLNREPRAAQKKHRDEIERRQKEKAEQRKAAEEERKAVEEERKKNLARLEPIRKAEQIGFEERAMRTRHSNIMAQAHSLKTRSGPPIYFRPWEMTRKQEDAVGRQVLDAEEMVNRERRAFERKKQKKLAELRCPSPQPTIKNEGMTGEPRTEAPANTSLAVATNPAPPPPQHGSSNDCDGDVVMTEEDTLVY</sequence>
<feature type="region of interest" description="Disordered" evidence="1">
    <location>
        <begin position="1"/>
        <end position="183"/>
    </location>
</feature>
<dbReference type="VEuPathDB" id="FungiDB:GGTG_10026"/>
<evidence type="ECO:0000313" key="3">
    <source>
        <dbReference type="EMBL" id="EJT73177.1"/>
    </source>
</evidence>
<reference evidence="4" key="5">
    <citation type="submission" date="2018-04" db="UniProtKB">
        <authorList>
            <consortium name="EnsemblFungi"/>
        </authorList>
    </citation>
    <scope>IDENTIFICATION</scope>
    <source>
        <strain evidence="4">R3-111a-1</strain>
    </source>
</reference>
<reference evidence="3" key="3">
    <citation type="submission" date="2010-09" db="EMBL/GenBank/DDBJ databases">
        <title>Annotation of Gaeumannomyces graminis var. tritici R3-111a-1.</title>
        <authorList>
            <consortium name="The Broad Institute Genome Sequencing Platform"/>
            <person name="Ma L.-J."/>
            <person name="Dead R."/>
            <person name="Young S.K."/>
            <person name="Zeng Q."/>
            <person name="Gargeya S."/>
            <person name="Fitzgerald M."/>
            <person name="Haas B."/>
            <person name="Abouelleil A."/>
            <person name="Alvarado L."/>
            <person name="Arachchi H.M."/>
            <person name="Berlin A."/>
            <person name="Brown A."/>
            <person name="Chapman S.B."/>
            <person name="Chen Z."/>
            <person name="Dunbar C."/>
            <person name="Freedman E."/>
            <person name="Gearin G."/>
            <person name="Gellesch M."/>
            <person name="Goldberg J."/>
            <person name="Griggs A."/>
            <person name="Gujja S."/>
            <person name="Heiman D."/>
            <person name="Howarth C."/>
            <person name="Larson L."/>
            <person name="Lui A."/>
            <person name="MacDonald P.J.P."/>
            <person name="Mehta T."/>
            <person name="Montmayeur A."/>
            <person name="Murphy C."/>
            <person name="Neiman D."/>
            <person name="Pearson M."/>
            <person name="Priest M."/>
            <person name="Roberts A."/>
            <person name="Saif S."/>
            <person name="Shea T."/>
            <person name="Shenoy N."/>
            <person name="Sisk P."/>
            <person name="Stolte C."/>
            <person name="Sykes S."/>
            <person name="Yandava C."/>
            <person name="Wortman J."/>
            <person name="Nusbaum C."/>
            <person name="Birren B."/>
        </authorList>
    </citation>
    <scope>NUCLEOTIDE SEQUENCE</scope>
    <source>
        <strain evidence="3">R3-111a-1</strain>
    </source>
</reference>
<name>J3P942_GAET3</name>
<gene>
    <name evidence="4" type="primary">20350484</name>
    <name evidence="3" type="ORF">GGTG_10026</name>
</gene>
<accession>J3P942</accession>
<reference evidence="3" key="2">
    <citation type="submission" date="2010-07" db="EMBL/GenBank/DDBJ databases">
        <authorList>
            <consortium name="The Broad Institute Genome Sequencing Platform"/>
            <consortium name="Broad Institute Genome Sequencing Center for Infectious Disease"/>
            <person name="Ma L.-J."/>
            <person name="Dead R."/>
            <person name="Young S."/>
            <person name="Zeng Q."/>
            <person name="Koehrsen M."/>
            <person name="Alvarado L."/>
            <person name="Berlin A."/>
            <person name="Chapman S.B."/>
            <person name="Chen Z."/>
            <person name="Freedman E."/>
            <person name="Gellesch M."/>
            <person name="Goldberg J."/>
            <person name="Griggs A."/>
            <person name="Gujja S."/>
            <person name="Heilman E.R."/>
            <person name="Heiman D."/>
            <person name="Hepburn T."/>
            <person name="Howarth C."/>
            <person name="Jen D."/>
            <person name="Larson L."/>
            <person name="Mehta T."/>
            <person name="Neiman D."/>
            <person name="Pearson M."/>
            <person name="Roberts A."/>
            <person name="Saif S."/>
            <person name="Shea T."/>
            <person name="Shenoy N."/>
            <person name="Sisk P."/>
            <person name="Stolte C."/>
            <person name="Sykes S."/>
            <person name="Walk T."/>
            <person name="White J."/>
            <person name="Yandava C."/>
            <person name="Haas B."/>
            <person name="Nusbaum C."/>
            <person name="Birren B."/>
        </authorList>
    </citation>
    <scope>NUCLEOTIDE SEQUENCE</scope>
    <source>
        <strain evidence="3">R3-111a-1</strain>
    </source>
</reference>
<feature type="compositionally biased region" description="Basic and acidic residues" evidence="1">
    <location>
        <begin position="145"/>
        <end position="183"/>
    </location>
</feature>
<dbReference type="AlphaFoldDB" id="J3P942"/>
<dbReference type="Pfam" id="PF04696">
    <property type="entry name" value="Pinin_SDK_memA"/>
    <property type="match status" value="1"/>
</dbReference>
<evidence type="ECO:0000313" key="4">
    <source>
        <dbReference type="EnsemblFungi" id="EJT73177"/>
    </source>
</evidence>
<dbReference type="EnsemblFungi" id="EJT73177">
    <property type="protein sequence ID" value="EJT73177"/>
    <property type="gene ID" value="GGTG_10026"/>
</dbReference>
<feature type="compositionally biased region" description="Basic and acidic residues" evidence="1">
    <location>
        <begin position="20"/>
        <end position="34"/>
    </location>
</feature>
<dbReference type="Proteomes" id="UP000006039">
    <property type="component" value="Unassembled WGS sequence"/>
</dbReference>
<evidence type="ECO:0000256" key="1">
    <source>
        <dbReference type="SAM" id="MobiDB-lite"/>
    </source>
</evidence>
<dbReference type="STRING" id="644352.J3P942"/>
<reference evidence="4" key="4">
    <citation type="journal article" date="2015" name="G3 (Bethesda)">
        <title>Genome sequences of three phytopathogenic species of the Magnaporthaceae family of fungi.</title>
        <authorList>
            <person name="Okagaki L.H."/>
            <person name="Nunes C.C."/>
            <person name="Sailsbery J."/>
            <person name="Clay B."/>
            <person name="Brown D."/>
            <person name="John T."/>
            <person name="Oh Y."/>
            <person name="Young N."/>
            <person name="Fitzgerald M."/>
            <person name="Haas B.J."/>
            <person name="Zeng Q."/>
            <person name="Young S."/>
            <person name="Adiconis X."/>
            <person name="Fan L."/>
            <person name="Levin J.Z."/>
            <person name="Mitchell T.K."/>
            <person name="Okubara P.A."/>
            <person name="Farman M.L."/>
            <person name="Kohn L.M."/>
            <person name="Birren B."/>
            <person name="Ma L.-J."/>
            <person name="Dean R.A."/>
        </authorList>
    </citation>
    <scope>NUCLEOTIDE SEQUENCE</scope>
    <source>
        <strain evidence="4">R3-111a-1</strain>
    </source>
</reference>
<dbReference type="RefSeq" id="XP_009226151.1">
    <property type="nucleotide sequence ID" value="XM_009227887.1"/>
</dbReference>
<feature type="region of interest" description="Disordered" evidence="1">
    <location>
        <begin position="261"/>
        <end position="333"/>
    </location>
</feature>
<protein>
    <recommendedName>
        <fullName evidence="2">Pinin/SDK/MemA protein domain-containing protein</fullName>
    </recommendedName>
</protein>